<gene>
    <name evidence="10" type="ORF">BOKJ2_LOCUS4956</name>
</gene>
<evidence type="ECO:0000259" key="7">
    <source>
        <dbReference type="Pfam" id="PF22965"/>
    </source>
</evidence>
<dbReference type="EMBL" id="CAJFCW020000002">
    <property type="protein sequence ID" value="CAG9099371.1"/>
    <property type="molecule type" value="Genomic_DNA"/>
</dbReference>
<dbReference type="SUPFAM" id="SSF48371">
    <property type="entry name" value="ARM repeat"/>
    <property type="match status" value="1"/>
</dbReference>
<dbReference type="InterPro" id="IPR016024">
    <property type="entry name" value="ARM-type_fold"/>
</dbReference>
<dbReference type="PANTHER" id="PTHR13322:SF2">
    <property type="entry name" value="INTEGRATOR COMPLEX SUBUNIT 7"/>
    <property type="match status" value="1"/>
</dbReference>
<keyword evidence="6" id="KW-0539">Nucleus</keyword>
<comment type="similarity">
    <text evidence="3">Belongs to the Integrator subunit 7 family.</text>
</comment>
<evidence type="ECO:0000313" key="11">
    <source>
        <dbReference type="Proteomes" id="UP000614601"/>
    </source>
</evidence>
<dbReference type="InterPro" id="IPR056517">
    <property type="entry name" value="INTS7_HB"/>
</dbReference>
<feature type="domain" description="Integrator complex subunit 7 C-terminal" evidence="7">
    <location>
        <begin position="776"/>
        <end position="870"/>
    </location>
</feature>
<proteinExistence type="inferred from homology"/>
<comment type="subcellular location">
    <subcellularLocation>
        <location evidence="2">Cytoplasm</location>
    </subcellularLocation>
    <subcellularLocation>
        <location evidence="1">Nucleus</location>
    </subcellularLocation>
</comment>
<dbReference type="GO" id="GO:0005737">
    <property type="term" value="C:cytoplasm"/>
    <property type="evidence" value="ECO:0007669"/>
    <property type="project" value="UniProtKB-SubCell"/>
</dbReference>
<dbReference type="EMBL" id="CAJFDH010000002">
    <property type="protein sequence ID" value="CAD5213155.1"/>
    <property type="molecule type" value="Genomic_DNA"/>
</dbReference>
<feature type="domain" description="Integrator complex subunit 7 helical bundle" evidence="9">
    <location>
        <begin position="631"/>
        <end position="687"/>
    </location>
</feature>
<dbReference type="InterPro" id="IPR054519">
    <property type="entry name" value="INTS7_C"/>
</dbReference>
<keyword evidence="5" id="KW-0963">Cytoplasm</keyword>
<sequence length="895" mass="101846">MNTLTQIERALQSSNLSDQLSAIAECPKAIRENPFPLFVNALLLRLADAFNGEKLVKMDHPLNLIRLRIVKLLKECGVDLAVVFSRDEIVRKVMKVSHSNDYKSRALTMLFFAAAAPIVHSNKKVHHLLVEGADCTDLTELTAAIVSVGHLGKFSAEFSSLIVDKIGDMVAETQTEENLKVRLMDDLSLFQENIVVTRQCMELGRSLLHNNPDKKVSLVVLNALTELAVRNGLALNEQIDLLLSEMPNFIKGRRFTMSFMANLTRLAEYPQHWTTEQVVTIRDVLTTLVASGFYESITLWLDCMTLLSHRIHTDVTGEVIPNLLELLSNEKFLIRLRTVQLLLDLSAKPPRKFEEFIKGIKPLIGTTLLHIINELNEKPLIVSQREKARYYRNIIKLLRNGTCSSYFVEDDSVIDLFKEGSNSYEKPHSLLVLEALNAIVDAIPWKAKSLNEWALSRLKTVPNGQLNQQSDFIFNLALLPVKENKEKLVELVERVTAEIKQDNLAYFAYKFARNGFRYGGWSAVAFPALEVIQDRCQTVETSAFLAAITIIAGAQLPQNVNSQALRSSRQSLNHALLLLLPLAKNSPNSHNFTFPVAFIKGISQLFEATNTVFVFMNILLDSDPLAFGPAHMEYVVPDIQQAREEFENVREHWRQLQQRSFDADPHTLCQLELLARHAQICEMLLDRLYTVELTPIDLFPKSAENVTNAKLDQVLEWAITQGNQCLVPVTGTISERLNAWKSNLQVFNDIFHHLANPFLSLPRFFFQQLWRTSIRVNILPQPREHESYLQLTSRQLPLTVEGVIESNNPKGIESVYISVFVKSDKAVDNFLVDKRKVNVNKDTYFKERFLLTIKKLTEITVKLQFTDASHDVKKLWIAENEEKLLVSIPERKEDF</sequence>
<evidence type="ECO:0000313" key="10">
    <source>
        <dbReference type="EMBL" id="CAD5213155.1"/>
    </source>
</evidence>
<evidence type="ECO:0000256" key="2">
    <source>
        <dbReference type="ARBA" id="ARBA00004496"/>
    </source>
</evidence>
<dbReference type="PANTHER" id="PTHR13322">
    <property type="entry name" value="C1ORF73 PROTEIN"/>
    <property type="match status" value="1"/>
</dbReference>
<name>A0A811KBK5_9BILA</name>
<organism evidence="10 11">
    <name type="scientific">Bursaphelenchus okinawaensis</name>
    <dbReference type="NCBI Taxonomy" id="465554"/>
    <lineage>
        <taxon>Eukaryota</taxon>
        <taxon>Metazoa</taxon>
        <taxon>Ecdysozoa</taxon>
        <taxon>Nematoda</taxon>
        <taxon>Chromadorea</taxon>
        <taxon>Rhabditida</taxon>
        <taxon>Tylenchina</taxon>
        <taxon>Tylenchomorpha</taxon>
        <taxon>Aphelenchoidea</taxon>
        <taxon>Aphelenchoididae</taxon>
        <taxon>Bursaphelenchus</taxon>
    </lineage>
</organism>
<dbReference type="InterPro" id="IPR033060">
    <property type="entry name" value="INTS7"/>
</dbReference>
<dbReference type="Pfam" id="PF24436">
    <property type="entry name" value="INTS7_N"/>
    <property type="match status" value="1"/>
</dbReference>
<dbReference type="Proteomes" id="UP000783686">
    <property type="component" value="Unassembled WGS sequence"/>
</dbReference>
<evidence type="ECO:0000259" key="8">
    <source>
        <dbReference type="Pfam" id="PF24436"/>
    </source>
</evidence>
<evidence type="ECO:0000256" key="1">
    <source>
        <dbReference type="ARBA" id="ARBA00004123"/>
    </source>
</evidence>
<dbReference type="OrthoDB" id="1921953at2759"/>
<dbReference type="Proteomes" id="UP000614601">
    <property type="component" value="Unassembled WGS sequence"/>
</dbReference>
<dbReference type="GO" id="GO:0032039">
    <property type="term" value="C:integrator complex"/>
    <property type="evidence" value="ECO:0007669"/>
    <property type="project" value="InterPro"/>
</dbReference>
<dbReference type="GO" id="GO:0034472">
    <property type="term" value="P:snRNA 3'-end processing"/>
    <property type="evidence" value="ECO:0007669"/>
    <property type="project" value="TreeGrafter"/>
</dbReference>
<accession>A0A811KBK5</accession>
<dbReference type="Pfam" id="PF22965">
    <property type="entry name" value="INTS7_C"/>
    <property type="match status" value="1"/>
</dbReference>
<evidence type="ECO:0000256" key="5">
    <source>
        <dbReference type="ARBA" id="ARBA00022490"/>
    </source>
</evidence>
<evidence type="ECO:0000259" key="9">
    <source>
        <dbReference type="Pfam" id="PF24437"/>
    </source>
</evidence>
<reference evidence="10" key="1">
    <citation type="submission" date="2020-09" db="EMBL/GenBank/DDBJ databases">
        <authorList>
            <person name="Kikuchi T."/>
        </authorList>
    </citation>
    <scope>NUCLEOTIDE SEQUENCE</scope>
    <source>
        <strain evidence="10">SH1</strain>
    </source>
</reference>
<dbReference type="Pfam" id="PF24437">
    <property type="entry name" value="INTS7_HB"/>
    <property type="match status" value="1"/>
</dbReference>
<protein>
    <recommendedName>
        <fullName evidence="4">Integrator complex subunit 7</fullName>
    </recommendedName>
</protein>
<comment type="caution">
    <text evidence="10">The sequence shown here is derived from an EMBL/GenBank/DDBJ whole genome shotgun (WGS) entry which is preliminary data.</text>
</comment>
<dbReference type="AlphaFoldDB" id="A0A811KBK5"/>
<keyword evidence="11" id="KW-1185">Reference proteome</keyword>
<feature type="domain" description="Integrator complex subunit 7 N-terminal" evidence="8">
    <location>
        <begin position="4"/>
        <end position="519"/>
    </location>
</feature>
<evidence type="ECO:0000256" key="4">
    <source>
        <dbReference type="ARBA" id="ARBA00015336"/>
    </source>
</evidence>
<evidence type="ECO:0000256" key="6">
    <source>
        <dbReference type="ARBA" id="ARBA00023242"/>
    </source>
</evidence>
<evidence type="ECO:0000256" key="3">
    <source>
        <dbReference type="ARBA" id="ARBA00008565"/>
    </source>
</evidence>
<dbReference type="InterPro" id="IPR056516">
    <property type="entry name" value="INTS7_N"/>
</dbReference>